<evidence type="ECO:0000313" key="2">
    <source>
        <dbReference type="Proteomes" id="UP000679950"/>
    </source>
</evidence>
<reference evidence="1 2" key="1">
    <citation type="submission" date="2021-03" db="EMBL/GenBank/DDBJ databases">
        <title>Antimicrobial resistance genes in bacteria isolated from Japanese honey, and their potential for conferring macrolide and lincosamide resistance in the American foulbrood pathogen Paenibacillus larvae.</title>
        <authorList>
            <person name="Okamoto M."/>
            <person name="Kumagai M."/>
            <person name="Kanamori H."/>
            <person name="Takamatsu D."/>
        </authorList>
    </citation>
    <scope>NUCLEOTIDE SEQUENCE [LARGE SCALE GENOMIC DNA]</scope>
    <source>
        <strain evidence="1 2">J8TS2</strain>
    </source>
</reference>
<organism evidence="1 2">
    <name type="scientific">Lederbergia ruris</name>
    <dbReference type="NCBI Taxonomy" id="217495"/>
    <lineage>
        <taxon>Bacteria</taxon>
        <taxon>Bacillati</taxon>
        <taxon>Bacillota</taxon>
        <taxon>Bacilli</taxon>
        <taxon>Bacillales</taxon>
        <taxon>Bacillaceae</taxon>
        <taxon>Lederbergia</taxon>
    </lineage>
</organism>
<dbReference type="RefSeq" id="WP_212966091.1">
    <property type="nucleotide sequence ID" value="NZ_BORB01000011.1"/>
</dbReference>
<dbReference type="EMBL" id="BORB01000011">
    <property type="protein sequence ID" value="GIN57379.1"/>
    <property type="molecule type" value="Genomic_DNA"/>
</dbReference>
<proteinExistence type="predicted"/>
<comment type="caution">
    <text evidence="1">The sequence shown here is derived from an EMBL/GenBank/DDBJ whole genome shotgun (WGS) entry which is preliminary data.</text>
</comment>
<keyword evidence="2" id="KW-1185">Reference proteome</keyword>
<protein>
    <submittedName>
        <fullName evidence="1">Uncharacterized protein</fullName>
    </submittedName>
</protein>
<accession>A0ABQ4KHF0</accession>
<gene>
    <name evidence="1" type="ORF">J8TS2_16980</name>
</gene>
<evidence type="ECO:0000313" key="1">
    <source>
        <dbReference type="EMBL" id="GIN57379.1"/>
    </source>
</evidence>
<name>A0ABQ4KHF0_9BACI</name>
<dbReference type="Proteomes" id="UP000679950">
    <property type="component" value="Unassembled WGS sequence"/>
</dbReference>
<sequence>MAVDVAPLAVSSSVHPFDAYFFTSFYISIYALNKVRPGDLTPNQQRLIISIHAPIKGATIFESTVEDWRKNSIHALTRSATAISGKIMHLK</sequence>